<sequence length="249" mass="28676">MKEVYLAYFDFMGFKQFILNNEDEILMRRMGHIFRDIEICIARGNYHPPRGGVIYADTSKSKLNTLNISDTILFWTNDLSEESLAELIEVAYEFNWKEIGYNFPLRGAVVKGNVRFVSGRNDNPEGGSYTVQCLYGKGLVYAHDIAESQDWAGTIIDESVLGDLEKFEEGKSLIQKYMLDYEVPLKKNEPRPSKVFKLKQGSLNEESLKNTLNMVDYVFALDNKGIDHEDVQRKIKNTKQFIIDTKDIL</sequence>
<accession>A0A239WBR8</accession>
<organism evidence="1 2">
    <name type="scientific">Chryseobacterium taklimakanense</name>
    <dbReference type="NCBI Taxonomy" id="536441"/>
    <lineage>
        <taxon>Bacteria</taxon>
        <taxon>Pseudomonadati</taxon>
        <taxon>Bacteroidota</taxon>
        <taxon>Flavobacteriia</taxon>
        <taxon>Flavobacteriales</taxon>
        <taxon>Weeksellaceae</taxon>
        <taxon>Chryseobacterium group</taxon>
        <taxon>Chryseobacterium</taxon>
    </lineage>
</organism>
<dbReference type="KEGG" id="ctak:4412677_00081"/>
<protein>
    <submittedName>
        <fullName evidence="1">Uncharacterized protein</fullName>
    </submittedName>
</protein>
<proteinExistence type="predicted"/>
<name>A0A239WBR8_9FLAO</name>
<dbReference type="EMBL" id="LT906465">
    <property type="protein sequence ID" value="SNV31947.1"/>
    <property type="molecule type" value="Genomic_DNA"/>
</dbReference>
<keyword evidence="2" id="KW-1185">Reference proteome</keyword>
<evidence type="ECO:0000313" key="1">
    <source>
        <dbReference type="EMBL" id="SNV31947.1"/>
    </source>
</evidence>
<reference evidence="1 2" key="1">
    <citation type="submission" date="2017-06" db="EMBL/GenBank/DDBJ databases">
        <authorList>
            <consortium name="Pathogen Informatics"/>
        </authorList>
    </citation>
    <scope>NUCLEOTIDE SEQUENCE [LARGE SCALE GENOMIC DNA]</scope>
    <source>
        <strain evidence="1 2">NCTC13490</strain>
    </source>
</reference>
<dbReference type="RefSeq" id="WP_095069327.1">
    <property type="nucleotide sequence ID" value="NZ_LT906465.1"/>
</dbReference>
<gene>
    <name evidence="1" type="ORF">SAMEA4412677_00081</name>
</gene>
<dbReference type="Proteomes" id="UP000215196">
    <property type="component" value="Chromosome 1"/>
</dbReference>
<dbReference type="AlphaFoldDB" id="A0A239WBR8"/>
<evidence type="ECO:0000313" key="2">
    <source>
        <dbReference type="Proteomes" id="UP000215196"/>
    </source>
</evidence>